<comment type="subcellular location">
    <subcellularLocation>
        <location evidence="1">Membrane</location>
        <topology evidence="1">Multi-pass membrane protein</topology>
    </subcellularLocation>
</comment>
<dbReference type="InterPro" id="IPR036259">
    <property type="entry name" value="MFS_trans_sf"/>
</dbReference>
<evidence type="ECO:0000256" key="4">
    <source>
        <dbReference type="ARBA" id="ARBA00022989"/>
    </source>
</evidence>
<feature type="transmembrane region" description="Helical" evidence="7">
    <location>
        <begin position="250"/>
        <end position="267"/>
    </location>
</feature>
<feature type="region of interest" description="Disordered" evidence="6">
    <location>
        <begin position="1"/>
        <end position="21"/>
    </location>
</feature>
<evidence type="ECO:0000256" key="7">
    <source>
        <dbReference type="SAM" id="Phobius"/>
    </source>
</evidence>
<feature type="transmembrane region" description="Helical" evidence="7">
    <location>
        <begin position="507"/>
        <end position="530"/>
    </location>
</feature>
<keyword evidence="5 7" id="KW-0472">Membrane</keyword>
<dbReference type="AlphaFoldDB" id="A0A9J7BR82"/>
<dbReference type="SUPFAM" id="SSF103473">
    <property type="entry name" value="MFS general substrate transporter"/>
    <property type="match status" value="1"/>
</dbReference>
<dbReference type="Pfam" id="PF07690">
    <property type="entry name" value="MFS_1"/>
    <property type="match status" value="1"/>
</dbReference>
<evidence type="ECO:0000256" key="2">
    <source>
        <dbReference type="ARBA" id="ARBA00022448"/>
    </source>
</evidence>
<proteinExistence type="predicted"/>
<dbReference type="InterPro" id="IPR020846">
    <property type="entry name" value="MFS_dom"/>
</dbReference>
<dbReference type="EMBL" id="CP093313">
    <property type="protein sequence ID" value="UWZ85184.1"/>
    <property type="molecule type" value="Genomic_DNA"/>
</dbReference>
<dbReference type="Gene3D" id="1.20.1250.20">
    <property type="entry name" value="MFS general substrate transporter like domains"/>
    <property type="match status" value="1"/>
</dbReference>
<name>A0A9J7BR82_9BACT</name>
<evidence type="ECO:0000313" key="9">
    <source>
        <dbReference type="EMBL" id="UWZ85184.1"/>
    </source>
</evidence>
<keyword evidence="2" id="KW-0813">Transport</keyword>
<reference evidence="9" key="1">
    <citation type="submission" date="2021-04" db="EMBL/GenBank/DDBJ databases">
        <title>Phylogenetic analysis of Acidobacteriaceae.</title>
        <authorList>
            <person name="Qiu L."/>
            <person name="Zhang Q."/>
        </authorList>
    </citation>
    <scope>NUCLEOTIDE SEQUENCE</scope>
    <source>
        <strain evidence="9">DSM 25168</strain>
    </source>
</reference>
<dbReference type="InterPro" id="IPR011701">
    <property type="entry name" value="MFS"/>
</dbReference>
<evidence type="ECO:0000256" key="5">
    <source>
        <dbReference type="ARBA" id="ARBA00023136"/>
    </source>
</evidence>
<dbReference type="Proteomes" id="UP001059380">
    <property type="component" value="Chromosome"/>
</dbReference>
<feature type="transmembrane region" description="Helical" evidence="7">
    <location>
        <begin position="288"/>
        <end position="314"/>
    </location>
</feature>
<sequence length="555" mass="59307">MSVTAISAAAGSPERKPASPFPADLSHSPLLGILGVLLGAAIVTLTGRLLSLGLADLKGNVGISYDEGAWVGSAFNVALMFIGPFSVYLGGLFGARRVLLAGASIFTVVSASLPQVHSYSLLIVLLAVAGLTSGTFYPLTLTFALRNIPLRYLALVLALYAFFIEGAVNCAPSIYGFFRNHLSWEWMFWLPALATPAMMACVYFGIPESPMPQSKKEAPSFAGFLYLSAGFALLFAALDQGQRLDWWRSGLFNGLFAGSAVLLLFSLERRLRVPNFLVDLGYLRNWNTILLGFALFSFRLVLLATIIIIPQSLSVRGLDAEQYGPAVFWTAVLEIALAFVGALLLYKGIDSRLLMAIGFTAIAFACVLNANFTSAWSAESYFPTELLMGVGQSFALLGLISSIILQVAFSGGLEAPQRALTVSAFFHSVRLLGGQVGVALMGHFIAEREKLHSNLLGLHVQSGNWLVDGTLHGLAAGLAGRSNGAFGAAGRAVGVIDSRLRLQAYSLAFIDAFHIVVAACVVMLVFTAALRRSPMNFRQLPALQQGADSPQEARP</sequence>
<evidence type="ECO:0000256" key="1">
    <source>
        <dbReference type="ARBA" id="ARBA00004141"/>
    </source>
</evidence>
<feature type="transmembrane region" description="Helical" evidence="7">
    <location>
        <begin position="425"/>
        <end position="446"/>
    </location>
</feature>
<dbReference type="RefSeq" id="WP_260794700.1">
    <property type="nucleotide sequence ID" value="NZ_CP093313.1"/>
</dbReference>
<keyword evidence="4 7" id="KW-1133">Transmembrane helix</keyword>
<evidence type="ECO:0000256" key="6">
    <source>
        <dbReference type="SAM" id="MobiDB-lite"/>
    </source>
</evidence>
<feature type="transmembrane region" description="Helical" evidence="7">
    <location>
        <begin position="186"/>
        <end position="206"/>
    </location>
</feature>
<feature type="transmembrane region" description="Helical" evidence="7">
    <location>
        <begin position="353"/>
        <end position="372"/>
    </location>
</feature>
<feature type="domain" description="Major facilitator superfamily (MFS) profile" evidence="8">
    <location>
        <begin position="32"/>
        <end position="535"/>
    </location>
</feature>
<feature type="transmembrane region" description="Helical" evidence="7">
    <location>
        <begin position="218"/>
        <end position="238"/>
    </location>
</feature>
<evidence type="ECO:0000259" key="8">
    <source>
        <dbReference type="PROSITE" id="PS50850"/>
    </source>
</evidence>
<dbReference type="PANTHER" id="PTHR42718">
    <property type="entry name" value="MAJOR FACILITATOR SUPERFAMILY MULTIDRUG TRANSPORTER MFSC"/>
    <property type="match status" value="1"/>
</dbReference>
<feature type="transmembrane region" description="Helical" evidence="7">
    <location>
        <begin position="326"/>
        <end position="346"/>
    </location>
</feature>
<dbReference type="PANTHER" id="PTHR42718:SF9">
    <property type="entry name" value="MAJOR FACILITATOR SUPERFAMILY MULTIDRUG TRANSPORTER MFSC"/>
    <property type="match status" value="1"/>
</dbReference>
<gene>
    <name evidence="9" type="ORF">MOP44_04390</name>
</gene>
<keyword evidence="10" id="KW-1185">Reference proteome</keyword>
<protein>
    <submittedName>
        <fullName evidence="9">MFS transporter</fullName>
    </submittedName>
</protein>
<keyword evidence="3 7" id="KW-0812">Transmembrane</keyword>
<dbReference type="KEGG" id="orp:MOP44_04390"/>
<dbReference type="GO" id="GO:0022857">
    <property type="term" value="F:transmembrane transporter activity"/>
    <property type="evidence" value="ECO:0007669"/>
    <property type="project" value="InterPro"/>
</dbReference>
<accession>A0A9J7BR82</accession>
<feature type="transmembrane region" description="Helical" evidence="7">
    <location>
        <begin position="392"/>
        <end position="413"/>
    </location>
</feature>
<feature type="transmembrane region" description="Helical" evidence="7">
    <location>
        <begin position="70"/>
        <end position="91"/>
    </location>
</feature>
<dbReference type="GO" id="GO:0016020">
    <property type="term" value="C:membrane"/>
    <property type="evidence" value="ECO:0007669"/>
    <property type="project" value="UniProtKB-SubCell"/>
</dbReference>
<evidence type="ECO:0000313" key="10">
    <source>
        <dbReference type="Proteomes" id="UP001059380"/>
    </source>
</evidence>
<feature type="transmembrane region" description="Helical" evidence="7">
    <location>
        <begin position="152"/>
        <end position="174"/>
    </location>
</feature>
<organism evidence="9 10">
    <name type="scientific">Occallatibacter riparius</name>
    <dbReference type="NCBI Taxonomy" id="1002689"/>
    <lineage>
        <taxon>Bacteria</taxon>
        <taxon>Pseudomonadati</taxon>
        <taxon>Acidobacteriota</taxon>
        <taxon>Terriglobia</taxon>
        <taxon>Terriglobales</taxon>
        <taxon>Acidobacteriaceae</taxon>
        <taxon>Occallatibacter</taxon>
    </lineage>
</organism>
<feature type="transmembrane region" description="Helical" evidence="7">
    <location>
        <begin position="122"/>
        <end position="145"/>
    </location>
</feature>
<evidence type="ECO:0000256" key="3">
    <source>
        <dbReference type="ARBA" id="ARBA00022692"/>
    </source>
</evidence>
<dbReference type="PROSITE" id="PS50850">
    <property type="entry name" value="MFS"/>
    <property type="match status" value="1"/>
</dbReference>
<feature type="transmembrane region" description="Helical" evidence="7">
    <location>
        <begin position="30"/>
        <end position="50"/>
    </location>
</feature>